<dbReference type="Gene3D" id="1.25.40.10">
    <property type="entry name" value="Tetratricopeptide repeat domain"/>
    <property type="match status" value="1"/>
</dbReference>
<proteinExistence type="predicted"/>
<evidence type="ECO:0000256" key="1">
    <source>
        <dbReference type="SAM" id="SignalP"/>
    </source>
</evidence>
<feature type="chain" id="PRO_5024314101" description="Tetratricopeptide repeat protein" evidence="1">
    <location>
        <begin position="24"/>
        <end position="413"/>
    </location>
</feature>
<dbReference type="InterPro" id="IPR011990">
    <property type="entry name" value="TPR-like_helical_dom_sf"/>
</dbReference>
<reference evidence="2 3" key="1">
    <citation type="submission" date="2019-10" db="EMBL/GenBank/DDBJ databases">
        <title>Whole genome shotgun sequence of Acrocarpospora macrocephala NBRC 16266.</title>
        <authorList>
            <person name="Ichikawa N."/>
            <person name="Kimura A."/>
            <person name="Kitahashi Y."/>
            <person name="Komaki H."/>
            <person name="Oguchi A."/>
        </authorList>
    </citation>
    <scope>NUCLEOTIDE SEQUENCE [LARGE SCALE GENOMIC DNA]</scope>
    <source>
        <strain evidence="2 3">NBRC 16266</strain>
    </source>
</reference>
<comment type="caution">
    <text evidence="2">The sequence shown here is derived from an EMBL/GenBank/DDBJ whole genome shotgun (WGS) entry which is preliminary data.</text>
</comment>
<gene>
    <name evidence="2" type="ORF">Amac_034580</name>
</gene>
<keyword evidence="3" id="KW-1185">Reference proteome</keyword>
<feature type="signal peptide" evidence="1">
    <location>
        <begin position="1"/>
        <end position="23"/>
    </location>
</feature>
<dbReference type="Proteomes" id="UP000331127">
    <property type="component" value="Unassembled WGS sequence"/>
</dbReference>
<evidence type="ECO:0000313" key="3">
    <source>
        <dbReference type="Proteomes" id="UP000331127"/>
    </source>
</evidence>
<dbReference type="SMART" id="SM00028">
    <property type="entry name" value="TPR"/>
    <property type="match status" value="4"/>
</dbReference>
<dbReference type="OrthoDB" id="5477158at2"/>
<dbReference type="SUPFAM" id="SSF48452">
    <property type="entry name" value="TPR-like"/>
    <property type="match status" value="2"/>
</dbReference>
<dbReference type="RefSeq" id="WP_155355360.1">
    <property type="nucleotide sequence ID" value="NZ_BAAAHL010000027.1"/>
</dbReference>
<sequence>MKRAALPLLAAASLLAVALVLFAGSDREPGPPPVRAFAFDLAGRIAADQRYLKQAPQDATVWAELGLGYVEQARLTANPAYYPKAEGALRESLRLRPGANDTALVGMAALTGARHEFAGSRDWAIKAAAANPANPLAHGLLSDAYVQLGDLAKAQTSLQTMLDAKPGVASYTRAAHLFRIKKEFPRAAHALKLALDAAAGSADIADIHCRRGELAWQTGRPSLRAYEQALAAWPGYPAALAGRARALASIGRNQEAVRAYATAVARNPEPQTLIEYGELLHSLGRKTEAETQFRALRGALKLFAAGGVAGDLTAGRFEADHGDPAAAVTHLAREFARRPTGEVADAYAWALHRAGRSREAIAHARDDTALAAFHRSKIERALGRNADAARSLARAKRLNPNLPNLRMEVARGR</sequence>
<dbReference type="Pfam" id="PF13432">
    <property type="entry name" value="TPR_16"/>
    <property type="match status" value="1"/>
</dbReference>
<keyword evidence="1" id="KW-0732">Signal</keyword>
<dbReference type="InterPro" id="IPR019734">
    <property type="entry name" value="TPR_rpt"/>
</dbReference>
<dbReference type="EMBL" id="BLAE01000017">
    <property type="protein sequence ID" value="GES09862.1"/>
    <property type="molecule type" value="Genomic_DNA"/>
</dbReference>
<organism evidence="2 3">
    <name type="scientific">Acrocarpospora macrocephala</name>
    <dbReference type="NCBI Taxonomy" id="150177"/>
    <lineage>
        <taxon>Bacteria</taxon>
        <taxon>Bacillati</taxon>
        <taxon>Actinomycetota</taxon>
        <taxon>Actinomycetes</taxon>
        <taxon>Streptosporangiales</taxon>
        <taxon>Streptosporangiaceae</taxon>
        <taxon>Acrocarpospora</taxon>
    </lineage>
</organism>
<name>A0A5M3WP46_9ACTN</name>
<evidence type="ECO:0000313" key="2">
    <source>
        <dbReference type="EMBL" id="GES09862.1"/>
    </source>
</evidence>
<evidence type="ECO:0008006" key="4">
    <source>
        <dbReference type="Google" id="ProtNLM"/>
    </source>
</evidence>
<dbReference type="Pfam" id="PF14559">
    <property type="entry name" value="TPR_19"/>
    <property type="match status" value="1"/>
</dbReference>
<accession>A0A5M3WP46</accession>
<protein>
    <recommendedName>
        <fullName evidence="4">Tetratricopeptide repeat protein</fullName>
    </recommendedName>
</protein>
<dbReference type="AlphaFoldDB" id="A0A5M3WP46"/>